<name>A0A0S4JRU2_BODSA</name>
<evidence type="ECO:0000313" key="2">
    <source>
        <dbReference type="Proteomes" id="UP000051952"/>
    </source>
</evidence>
<dbReference type="EMBL" id="CYKH01002227">
    <property type="protein sequence ID" value="CUG94262.1"/>
    <property type="molecule type" value="Genomic_DNA"/>
</dbReference>
<dbReference type="AlphaFoldDB" id="A0A0S4JRU2"/>
<evidence type="ECO:0000313" key="1">
    <source>
        <dbReference type="EMBL" id="CUG94262.1"/>
    </source>
</evidence>
<reference evidence="2" key="1">
    <citation type="submission" date="2015-09" db="EMBL/GenBank/DDBJ databases">
        <authorList>
            <consortium name="Pathogen Informatics"/>
        </authorList>
    </citation>
    <scope>NUCLEOTIDE SEQUENCE [LARGE SCALE GENOMIC DNA]</scope>
    <source>
        <strain evidence="2">Lake Konstanz</strain>
    </source>
</reference>
<protein>
    <submittedName>
        <fullName evidence="1">Uncharacterized protein</fullName>
    </submittedName>
</protein>
<dbReference type="OrthoDB" id="275834at2759"/>
<proteinExistence type="predicted"/>
<gene>
    <name evidence="1" type="ORF">BSAL_47305</name>
</gene>
<dbReference type="Proteomes" id="UP000051952">
    <property type="component" value="Unassembled WGS sequence"/>
</dbReference>
<organism evidence="1 2">
    <name type="scientific">Bodo saltans</name>
    <name type="common">Flagellated protozoan</name>
    <dbReference type="NCBI Taxonomy" id="75058"/>
    <lineage>
        <taxon>Eukaryota</taxon>
        <taxon>Discoba</taxon>
        <taxon>Euglenozoa</taxon>
        <taxon>Kinetoplastea</taxon>
        <taxon>Metakinetoplastina</taxon>
        <taxon>Eubodonida</taxon>
        <taxon>Bodonidae</taxon>
        <taxon>Bodo</taxon>
    </lineage>
</organism>
<keyword evidence="2" id="KW-1185">Reference proteome</keyword>
<sequence>MVLHKWAAVTRSPAARKGLRPIVDAISENPKLAPADYKIPYIIRPFIKDLHINSVQHLENRGMYKEELSIERSRFPRTLKTLVVQTDGSLNEREFECVVPPLLISYQDRPSAHRQRQLALMKIGKLRREGNTAQEATEPSEMPMCNALTFPYCVPKNMIRRSPVRDPLLAKKHSD</sequence>
<accession>A0A0S4JRU2</accession>
<dbReference type="VEuPathDB" id="TriTrypDB:BSAL_47305"/>
<dbReference type="OMA" id="HLENRGM"/>